<feature type="compositionally biased region" description="Basic and acidic residues" evidence="1">
    <location>
        <begin position="97"/>
        <end position="125"/>
    </location>
</feature>
<evidence type="ECO:0000313" key="2">
    <source>
        <dbReference type="EMBL" id="CAA6830381.1"/>
    </source>
</evidence>
<accession>A0A6S6UI10</accession>
<feature type="region of interest" description="Disordered" evidence="1">
    <location>
        <begin position="66"/>
        <end position="125"/>
    </location>
</feature>
<proteinExistence type="predicted"/>
<name>A0A6S6UI10_9BACT</name>
<evidence type="ECO:0000256" key="1">
    <source>
        <dbReference type="SAM" id="MobiDB-lite"/>
    </source>
</evidence>
<organism evidence="2">
    <name type="scientific">uncultured Aureispira sp</name>
    <dbReference type="NCBI Taxonomy" id="1331704"/>
    <lineage>
        <taxon>Bacteria</taxon>
        <taxon>Pseudomonadati</taxon>
        <taxon>Bacteroidota</taxon>
        <taxon>Saprospiria</taxon>
        <taxon>Saprospirales</taxon>
        <taxon>Saprospiraceae</taxon>
        <taxon>Aureispira</taxon>
        <taxon>environmental samples</taxon>
    </lineage>
</organism>
<protein>
    <submittedName>
        <fullName evidence="2">Uncharacterized protein</fullName>
    </submittedName>
</protein>
<gene>
    <name evidence="2" type="ORF">HELGO_WM27322</name>
</gene>
<feature type="compositionally biased region" description="Basic residues" evidence="1">
    <location>
        <begin position="87"/>
        <end position="96"/>
    </location>
</feature>
<sequence length="843" mass="93750">MSTSNLSPEAAKKLLALQQELRQFLKQFGKLEDGSTERAKHILSAKSVKDLYVSLTLVDLKEIASSAAPDAADVQEEESVEVPKTKKEARKARREARKAARKGEKSERKAERRESTVVRKAQNEDKSGAKEESLFRYDNLKEVWANYEFDKITSNFRSYLDEGEKFLTDAQNFIDYAQSFAPGIYIEQIEEIEALIVKAEKFLVIARNLSEQVDRYAKIAQDVVNMTLSLPSKAEDLKDGIVAEATKIFAAAKSFIATADLTDEDIQLNVETLEGYLARGEAKLGRLEDLVGVVIGDEDGDNLPDWYNRLEVKFNELLGNGSDLIPGTKIDDKILIQITGLKKSVDKFIAAASDKVEALGLQEKIQNAQQWLSKLSEFTSAITGFVENVKDGDLAAIYEDLKDFKDFIDSDEDLLEGTSVDNKIKAKLQEYSEKARTWLMNKLTGGDPDKTGEVRSILGAIDKLILSTGGVVDHSSKYEKDENRISVPEINAVSKEEMAEVLEKYGIRKKDSSFEGILSDMKDQADEAKDKVGLKFKDAALRGSQASAAFRDAKEEYDQSVTKHNDYFKATNSLGKKIISGLLSVAGVGVDSFLPGAGSVIGAVGSALLGEFDEVNSQIDKVMPEGFDFIGDLAKDILPGVLPSWGSERGIIQIEGKELLAGLNELYMNGISSRYQDVMSLLNGIKAKSSSLGKNLRTLEQADTVDEDKLAEIKENVIILEMKWAGLKKDILKKYINLPYPPINEKKAYQNASRYLYSVWLIRFPQKEIRIAEAMIKQFEKFGIMSESKAEWDTGFWASAGRGFFGFFGGDPFDYRAELKKMKAWASSENDTLKSAQAWAEVF</sequence>
<reference evidence="2" key="1">
    <citation type="submission" date="2020-01" db="EMBL/GenBank/DDBJ databases">
        <authorList>
            <person name="Meier V. D."/>
            <person name="Meier V D."/>
        </authorList>
    </citation>
    <scope>NUCLEOTIDE SEQUENCE</scope>
    <source>
        <strain evidence="2">HLG_WM_MAG_10</strain>
    </source>
</reference>
<dbReference type="EMBL" id="CACVAQ010000550">
    <property type="protein sequence ID" value="CAA6830381.1"/>
    <property type="molecule type" value="Genomic_DNA"/>
</dbReference>
<dbReference type="AlphaFoldDB" id="A0A6S6UI10"/>